<dbReference type="InterPro" id="IPR052344">
    <property type="entry name" value="Transposase-related"/>
</dbReference>
<evidence type="ECO:0000313" key="4">
    <source>
        <dbReference type="Proteomes" id="UP000292241"/>
    </source>
</evidence>
<comment type="caution">
    <text evidence="3">The sequence shown here is derived from an EMBL/GenBank/DDBJ whole genome shotgun (WGS) entry which is preliminary data.</text>
</comment>
<organism evidence="3 4">
    <name type="scientific">Bifidobacterium longum subsp. longum</name>
    <dbReference type="NCBI Taxonomy" id="1679"/>
    <lineage>
        <taxon>Bacteria</taxon>
        <taxon>Bacillati</taxon>
        <taxon>Actinomycetota</taxon>
        <taxon>Actinomycetes</taxon>
        <taxon>Bifidobacteriales</taxon>
        <taxon>Bifidobacteriaceae</taxon>
        <taxon>Bifidobacterium</taxon>
    </lineage>
</organism>
<gene>
    <name evidence="3" type="ORF">MCC10008_0801</name>
</gene>
<name>A0A4R0SND4_BIFLL</name>
<evidence type="ECO:0000259" key="2">
    <source>
        <dbReference type="Pfam" id="PF13817"/>
    </source>
</evidence>
<dbReference type="NCBIfam" id="NF033517">
    <property type="entry name" value="transpos_IS66"/>
    <property type="match status" value="1"/>
</dbReference>
<sequence length="395" mass="43923">MRAPQPEPPIPGSFATPSLLAWIVNGKYVMSLPLYRIETDLKACGATISRQDMANWMMNVHARWLAKVHERMKVELLSHVRIHADETTVQVLKEPNREAKKKSRMWLFCSARCNVPVYVFEYHETRRKGVAQEFLAGWSGTLTTDGYKPYFNLGNPNIANTACLVHVRRYFAQIVKIAGGGAKAASAASVALEARRRIDAMFQGRLQVRRHGAGCQEGRPRRGAPPAHGGLRGMGAGQLPLASPKLALHRALQYAVEFWPYVMNVLEDGHLELSNNVAEQAQRIFVVGRKNWLFSDAPRGARASAAIYSVTTTAKANGLNPRLYVEWLLTEMPNAGELTDEVVDSFLPWSDRVPESCKLDPAAAEKAKEMPDDFIINIDPDAFDDEMANNAEEGL</sequence>
<reference evidence="3 4" key="1">
    <citation type="journal article" date="2018" name="Sci. Rep.">
        <title>Genomic diversity and distribution of Bifidobacterium longum subsp. longum across the human lifespan.</title>
        <authorList>
            <person name="Odamaki T."/>
            <person name="Bottacini F."/>
            <person name="Kato K."/>
            <person name="Mitsuyama E."/>
            <person name="Yoshida K."/>
            <person name="Horigome A."/>
            <person name="Xiao J.Z."/>
            <person name="van Sinderen D."/>
        </authorList>
    </citation>
    <scope>NUCLEOTIDE SEQUENCE [LARGE SCALE GENOMIC DNA]</scope>
    <source>
        <strain evidence="3 4">MCC10008</strain>
    </source>
</reference>
<feature type="domain" description="Transposase IS66 central" evidence="1">
    <location>
        <begin position="13"/>
        <end position="302"/>
    </location>
</feature>
<dbReference type="Pfam" id="PF13817">
    <property type="entry name" value="DDE_Tnp_IS66_C"/>
    <property type="match status" value="1"/>
</dbReference>
<dbReference type="InterPro" id="IPR004291">
    <property type="entry name" value="Transposase_IS66_central"/>
</dbReference>
<dbReference type="AlphaFoldDB" id="A0A4R0SND4"/>
<proteinExistence type="predicted"/>
<dbReference type="Proteomes" id="UP000292241">
    <property type="component" value="Unassembled WGS sequence"/>
</dbReference>
<accession>A0A4R0SND4</accession>
<dbReference type="PANTHER" id="PTHR33678">
    <property type="entry name" value="BLL1576 PROTEIN"/>
    <property type="match status" value="1"/>
</dbReference>
<evidence type="ECO:0000259" key="1">
    <source>
        <dbReference type="Pfam" id="PF03050"/>
    </source>
</evidence>
<feature type="domain" description="Transposase IS66 C-terminal" evidence="2">
    <location>
        <begin position="309"/>
        <end position="349"/>
    </location>
</feature>
<protein>
    <submittedName>
        <fullName evidence="3">Uncharacterized protein</fullName>
    </submittedName>
</protein>
<dbReference type="InterPro" id="IPR039552">
    <property type="entry name" value="IS66_C"/>
</dbReference>
<dbReference type="Pfam" id="PF03050">
    <property type="entry name" value="DDE_Tnp_IS66"/>
    <property type="match status" value="1"/>
</dbReference>
<evidence type="ECO:0000313" key="3">
    <source>
        <dbReference type="EMBL" id="TCD84112.1"/>
    </source>
</evidence>
<dbReference type="EMBL" id="SHPR01000018">
    <property type="protein sequence ID" value="TCD84112.1"/>
    <property type="molecule type" value="Genomic_DNA"/>
</dbReference>
<dbReference type="RefSeq" id="WP_165506088.1">
    <property type="nucleotide sequence ID" value="NZ_SHPR01000018.1"/>
</dbReference>